<name>A0ABP3Y9X3_9BACT</name>
<protein>
    <recommendedName>
        <fullName evidence="4">LVIVD repeat-containing protein</fullName>
    </recommendedName>
</protein>
<gene>
    <name evidence="2" type="ORF">GCM10009119_06150</name>
</gene>
<reference evidence="3" key="1">
    <citation type="journal article" date="2019" name="Int. J. Syst. Evol. Microbiol.">
        <title>The Global Catalogue of Microorganisms (GCM) 10K type strain sequencing project: providing services to taxonomists for standard genome sequencing and annotation.</title>
        <authorList>
            <consortium name="The Broad Institute Genomics Platform"/>
            <consortium name="The Broad Institute Genome Sequencing Center for Infectious Disease"/>
            <person name="Wu L."/>
            <person name="Ma J."/>
        </authorList>
    </citation>
    <scope>NUCLEOTIDE SEQUENCE [LARGE SCALE GENOMIC DNA]</scope>
    <source>
        <strain evidence="3">JCM 16112</strain>
    </source>
</reference>
<evidence type="ECO:0000256" key="1">
    <source>
        <dbReference type="SAM" id="SignalP"/>
    </source>
</evidence>
<feature type="chain" id="PRO_5045863788" description="LVIVD repeat-containing protein" evidence="1">
    <location>
        <begin position="20"/>
        <end position="533"/>
    </location>
</feature>
<feature type="signal peptide" evidence="1">
    <location>
        <begin position="1"/>
        <end position="19"/>
    </location>
</feature>
<accession>A0ABP3Y9X3</accession>
<evidence type="ECO:0008006" key="4">
    <source>
        <dbReference type="Google" id="ProtNLM"/>
    </source>
</evidence>
<dbReference type="PROSITE" id="PS51257">
    <property type="entry name" value="PROKAR_LIPOPROTEIN"/>
    <property type="match status" value="1"/>
</dbReference>
<dbReference type="Proteomes" id="UP001500469">
    <property type="component" value="Unassembled WGS sequence"/>
</dbReference>
<evidence type="ECO:0000313" key="3">
    <source>
        <dbReference type="Proteomes" id="UP001500469"/>
    </source>
</evidence>
<dbReference type="RefSeq" id="WP_343848339.1">
    <property type="nucleotide sequence ID" value="NZ_BAAAFI010000002.1"/>
</dbReference>
<comment type="caution">
    <text evidence="2">The sequence shown here is derived from an EMBL/GenBank/DDBJ whole genome shotgun (WGS) entry which is preliminary data.</text>
</comment>
<dbReference type="EMBL" id="BAAAFI010000002">
    <property type="protein sequence ID" value="GAA0877647.1"/>
    <property type="molecule type" value="Genomic_DNA"/>
</dbReference>
<evidence type="ECO:0000313" key="2">
    <source>
        <dbReference type="EMBL" id="GAA0877647.1"/>
    </source>
</evidence>
<keyword evidence="3" id="KW-1185">Reference proteome</keyword>
<proteinExistence type="predicted"/>
<keyword evidence="1" id="KW-0732">Signal</keyword>
<sequence length="533" mass="56086">MKKYCLAFLLATAFLSACQESEDPETIIIRTDSETLSERISLDGTGVVTLIDPSAPAGRIQETSSELPLILISQVPGPEYEGQRLRATHVDIDGDFAYVGYNLEGERYLGAVEIFDISNAYKPKIVSQAIFTDAEVSSLEYANGALYLAMAVDVDGTQEVTSPANLATVAVSEGRFSSAFNFTSILGYVATDVTRTQNATAVTSGNPGILGLVDNAGTITNEVEMQDLRSVAFGNDRLAVLSGINGVTIFNPSNLSTTATIPLAAATPEAKRTIAIRDSRVYIAEGANGAGIYRLDNGANIAKLPIPINPADTDPGDVVTNAVSVDNSLLFMANGAAGVSISDVSNISAIKSFGIIDLDGSSNFVRNEENFVFVATGTGGLQILKINKEESNPTGERCAGLPSYPGDYWLNINSNETKAYAGAASIGGINNNSNFLFCGSLAVLDQFNLNGNSVTEVYGSLAFGRYNAGTTMNVNATLKLSGSIVIYGDLNLNSGAKLEFIGTGNSITIYGRVNKNSGVTITGDYTDTEGKLK</sequence>
<dbReference type="SUPFAM" id="SSF63825">
    <property type="entry name" value="YWTD domain"/>
    <property type="match status" value="1"/>
</dbReference>
<organism evidence="2 3">
    <name type="scientific">Algoriphagus jejuensis</name>
    <dbReference type="NCBI Taxonomy" id="419934"/>
    <lineage>
        <taxon>Bacteria</taxon>
        <taxon>Pseudomonadati</taxon>
        <taxon>Bacteroidota</taxon>
        <taxon>Cytophagia</taxon>
        <taxon>Cytophagales</taxon>
        <taxon>Cyclobacteriaceae</taxon>
        <taxon>Algoriphagus</taxon>
    </lineage>
</organism>